<organism evidence="3 4">
    <name type="scientific">Fusarium xylarioides</name>
    <dbReference type="NCBI Taxonomy" id="221167"/>
    <lineage>
        <taxon>Eukaryota</taxon>
        <taxon>Fungi</taxon>
        <taxon>Dikarya</taxon>
        <taxon>Ascomycota</taxon>
        <taxon>Pezizomycotina</taxon>
        <taxon>Sordariomycetes</taxon>
        <taxon>Hypocreomycetidae</taxon>
        <taxon>Hypocreales</taxon>
        <taxon>Nectriaceae</taxon>
        <taxon>Fusarium</taxon>
        <taxon>Fusarium fujikuroi species complex</taxon>
    </lineage>
</organism>
<dbReference type="Proteomes" id="UP000750502">
    <property type="component" value="Unassembled WGS sequence"/>
</dbReference>
<accession>A0A9P7L622</accession>
<dbReference type="InterPro" id="IPR050300">
    <property type="entry name" value="GDXG_lipolytic_enzyme"/>
</dbReference>
<evidence type="ECO:0000256" key="1">
    <source>
        <dbReference type="ARBA" id="ARBA00022801"/>
    </source>
</evidence>
<reference evidence="3" key="2">
    <citation type="submission" date="2020-10" db="EMBL/GenBank/DDBJ databases">
        <authorList>
            <person name="Peck L.D."/>
            <person name="Nowell R.W."/>
            <person name="Flood J."/>
            <person name="Ryan M.J."/>
            <person name="Barraclough T.G."/>
        </authorList>
    </citation>
    <scope>NUCLEOTIDE SEQUENCE</scope>
    <source>
        <strain evidence="3">IMI 127659i</strain>
    </source>
</reference>
<keyword evidence="4" id="KW-1185">Reference proteome</keyword>
<keyword evidence="1" id="KW-0378">Hydrolase</keyword>
<dbReference type="InterPro" id="IPR029058">
    <property type="entry name" value="AB_hydrolase_fold"/>
</dbReference>
<protein>
    <recommendedName>
        <fullName evidence="2">Alpha/beta hydrolase fold-3 domain-containing protein</fullName>
    </recommendedName>
</protein>
<dbReference type="SUPFAM" id="SSF53474">
    <property type="entry name" value="alpha/beta-Hydrolases"/>
    <property type="match status" value="1"/>
</dbReference>
<dbReference type="Gene3D" id="3.40.50.1820">
    <property type="entry name" value="alpha/beta hydrolase"/>
    <property type="match status" value="1"/>
</dbReference>
<feature type="domain" description="Alpha/beta hydrolase fold-3" evidence="2">
    <location>
        <begin position="57"/>
        <end position="186"/>
    </location>
</feature>
<dbReference type="EMBL" id="JADFTT010000023">
    <property type="protein sequence ID" value="KAG5772556.1"/>
    <property type="molecule type" value="Genomic_DNA"/>
</dbReference>
<name>A0A9P7L622_9HYPO</name>
<sequence length="330" mass="36359">MAPQFNPNDFSRFANFDIFESVYKVVHGHEIACHVLVPKSLAERARHTASSPSPIILRIHGGGFISGSSLFPDFFSPWHLQLASRHEAVIVSCDHRLAPEATMDEIIADIDDFLTWTRTELPGFIGGKANVQVDTARILTAGDSAGGYLSLMTGLNHASEIRAVTASYPLVDAKSRHFTEAYEKPMFGFPQMPASLISEHKAKLKKNADTASIISADPQAHRAALMFSYIQNGKFDELIPLDRRDLFILDKLEDGARSPRGGVFIWHGKEDTVVPVEGSVKLAETIKELDPDLTFTLSVRDGDHGFDAASSIDEPWFFQGLKPLVSAWLA</sequence>
<dbReference type="Pfam" id="PF07859">
    <property type="entry name" value="Abhydrolase_3"/>
    <property type="match status" value="1"/>
</dbReference>
<reference evidence="3" key="1">
    <citation type="journal article" date="2020" name="bioRxiv">
        <title>Historical genomics reveals the evolutionary mechanisms behind multiple outbreaks of the host-specific coffee wilt pathogen Fusarium xylarioides.</title>
        <authorList>
            <person name="Peck D."/>
            <person name="Nowell R.W."/>
            <person name="Flood J."/>
            <person name="Ryan M.J."/>
            <person name="Barraclough T.G."/>
        </authorList>
    </citation>
    <scope>NUCLEOTIDE SEQUENCE</scope>
    <source>
        <strain evidence="3">IMI 127659i</strain>
    </source>
</reference>
<dbReference type="PANTHER" id="PTHR48081:SF3">
    <property type="entry name" value="ALPHA_BETA HYDROLASE FOLD-3 DOMAIN-CONTAINING PROTEIN"/>
    <property type="match status" value="1"/>
</dbReference>
<proteinExistence type="predicted"/>
<evidence type="ECO:0000259" key="2">
    <source>
        <dbReference type="Pfam" id="PF07859"/>
    </source>
</evidence>
<dbReference type="AlphaFoldDB" id="A0A9P7L622"/>
<dbReference type="InterPro" id="IPR013094">
    <property type="entry name" value="AB_hydrolase_3"/>
</dbReference>
<dbReference type="OrthoDB" id="19653at2759"/>
<comment type="caution">
    <text evidence="3">The sequence shown here is derived from an EMBL/GenBank/DDBJ whole genome shotgun (WGS) entry which is preliminary data.</text>
</comment>
<evidence type="ECO:0000313" key="3">
    <source>
        <dbReference type="EMBL" id="KAG5772556.1"/>
    </source>
</evidence>
<dbReference type="GO" id="GO:0016787">
    <property type="term" value="F:hydrolase activity"/>
    <property type="evidence" value="ECO:0007669"/>
    <property type="project" value="UniProtKB-KW"/>
</dbReference>
<gene>
    <name evidence="3" type="ORF">H9Q72_001373</name>
</gene>
<dbReference type="PANTHER" id="PTHR48081">
    <property type="entry name" value="AB HYDROLASE SUPERFAMILY PROTEIN C4A8.06C"/>
    <property type="match status" value="1"/>
</dbReference>
<evidence type="ECO:0000313" key="4">
    <source>
        <dbReference type="Proteomes" id="UP000750502"/>
    </source>
</evidence>